<dbReference type="eggNOG" id="COG2206">
    <property type="taxonomic scope" value="Bacteria"/>
</dbReference>
<dbReference type="EMBL" id="CP002987">
    <property type="protein sequence ID" value="AFA47503.1"/>
    <property type="molecule type" value="Genomic_DNA"/>
</dbReference>
<dbReference type="InterPro" id="IPR006675">
    <property type="entry name" value="HDIG_dom"/>
</dbReference>
<dbReference type="Pfam" id="PF08447">
    <property type="entry name" value="PAS_3"/>
    <property type="match status" value="1"/>
</dbReference>
<gene>
    <name evidence="4" type="ordered locus">Awo_c07090</name>
</gene>
<dbReference type="Gene3D" id="1.10.3210.10">
    <property type="entry name" value="Hypothetical protein af1432"/>
    <property type="match status" value="1"/>
</dbReference>
<dbReference type="RefSeq" id="WP_014355106.1">
    <property type="nucleotide sequence ID" value="NC_016894.1"/>
</dbReference>
<dbReference type="PROSITE" id="PS50887">
    <property type="entry name" value="GGDEF"/>
    <property type="match status" value="1"/>
</dbReference>
<accession>H6LJV2</accession>
<dbReference type="NCBIfam" id="TIGR00254">
    <property type="entry name" value="GGDEF"/>
    <property type="match status" value="1"/>
</dbReference>
<dbReference type="Gene3D" id="3.30.450.20">
    <property type="entry name" value="PAS domain"/>
    <property type="match status" value="2"/>
</dbReference>
<dbReference type="Proteomes" id="UP000007177">
    <property type="component" value="Chromosome"/>
</dbReference>
<dbReference type="eggNOG" id="COG2199">
    <property type="taxonomic scope" value="Bacteria"/>
</dbReference>
<dbReference type="SUPFAM" id="SSF55785">
    <property type="entry name" value="PYP-like sensor domain (PAS domain)"/>
    <property type="match status" value="2"/>
</dbReference>
<dbReference type="Gene3D" id="3.30.70.270">
    <property type="match status" value="1"/>
</dbReference>
<evidence type="ECO:0000313" key="4">
    <source>
        <dbReference type="EMBL" id="AFA47503.1"/>
    </source>
</evidence>
<dbReference type="InterPro" id="IPR043128">
    <property type="entry name" value="Rev_trsase/Diguanyl_cyclase"/>
</dbReference>
<dbReference type="PROSITE" id="PS50113">
    <property type="entry name" value="PAC"/>
    <property type="match status" value="1"/>
</dbReference>
<dbReference type="InterPro" id="IPR000700">
    <property type="entry name" value="PAS-assoc_C"/>
</dbReference>
<organism evidence="4 5">
    <name type="scientific">Acetobacterium woodii (strain ATCC 29683 / DSM 1030 / JCM 2381 / KCTC 1655 / WB1)</name>
    <dbReference type="NCBI Taxonomy" id="931626"/>
    <lineage>
        <taxon>Bacteria</taxon>
        <taxon>Bacillati</taxon>
        <taxon>Bacillota</taxon>
        <taxon>Clostridia</taxon>
        <taxon>Eubacteriales</taxon>
        <taxon>Eubacteriaceae</taxon>
        <taxon>Acetobacterium</taxon>
    </lineage>
</organism>
<sequence length="593" mass="67510">MKENRKKTVIKKSSVGYAQCRIIRDNNGNSVDYRFISVNDCFWQLMGLEGSVLIGKTILQIDPNTEKAWIEICGNVALSGESEQFESYSSDSGKYVETTICSTNIGEFAIIIVDITARKHLENALKESENRLIAAQKMAHVGNWELNLETKKMWASEEAFNLYGIDYTSEYISFDLARKSILPAYHDLMDQSLQNLIQQKGTYNIEFELKNQMTGELHYVHSIGSLILNDDGKPWKVSGTIQDITENKLKEEKIQKLNFYDQLTGLFNRRFYEEELIRTDKKENLPLTLLIGDVNGLKLINDSFGHDMGDALLKKAAAIIIEGCPTNAVISRIGGDEFVVLLPRTNGIEIEKMIKRIKARALIEKVGSMHISISFGYETKVREHEKIKEVFKKAEDRMYHNKLFESPSMRGKTVKTIIKTLYEKNKREEQHSHRVSKLCEEMGEALELSEIKINELKTVGLLHDIGKIAIDEKILNKPGKLTAEEQKEIERHSEIGYRILSTVNEMAEMAEFVLAHQEKWDGSGYPKGLKATKIPFESRIIAIADAYDAMTSDRVYRSKMTIKMALEELLANAGTQFDPALVDLFIKKVVLKE</sequence>
<dbReference type="AlphaFoldDB" id="H6LJV2"/>
<evidence type="ECO:0000313" key="5">
    <source>
        <dbReference type="Proteomes" id="UP000007177"/>
    </source>
</evidence>
<dbReference type="PANTHER" id="PTHR43155">
    <property type="entry name" value="CYCLIC DI-GMP PHOSPHODIESTERASE PA4108-RELATED"/>
    <property type="match status" value="1"/>
</dbReference>
<dbReference type="InterPro" id="IPR035965">
    <property type="entry name" value="PAS-like_dom_sf"/>
</dbReference>
<evidence type="ECO:0000259" key="3">
    <source>
        <dbReference type="PROSITE" id="PS51832"/>
    </source>
</evidence>
<dbReference type="InterPro" id="IPR029787">
    <property type="entry name" value="Nucleotide_cyclase"/>
</dbReference>
<dbReference type="PROSITE" id="PS51832">
    <property type="entry name" value="HD_GYP"/>
    <property type="match status" value="1"/>
</dbReference>
<keyword evidence="5" id="KW-1185">Reference proteome</keyword>
<dbReference type="Gene3D" id="2.10.70.100">
    <property type="match status" value="1"/>
</dbReference>
<feature type="domain" description="GGDEF" evidence="2">
    <location>
        <begin position="285"/>
        <end position="420"/>
    </location>
</feature>
<dbReference type="InterPro" id="IPR037522">
    <property type="entry name" value="HD_GYP_dom"/>
</dbReference>
<evidence type="ECO:0000259" key="1">
    <source>
        <dbReference type="PROSITE" id="PS50113"/>
    </source>
</evidence>
<dbReference type="CDD" id="cd01949">
    <property type="entry name" value="GGDEF"/>
    <property type="match status" value="1"/>
</dbReference>
<dbReference type="SMART" id="SM00267">
    <property type="entry name" value="GGDEF"/>
    <property type="match status" value="1"/>
</dbReference>
<dbReference type="Pfam" id="PF13487">
    <property type="entry name" value="HD_5"/>
    <property type="match status" value="1"/>
</dbReference>
<feature type="domain" description="PAC" evidence="1">
    <location>
        <begin position="203"/>
        <end position="256"/>
    </location>
</feature>
<dbReference type="InterPro" id="IPR000160">
    <property type="entry name" value="GGDEF_dom"/>
</dbReference>
<dbReference type="OrthoDB" id="9804747at2"/>
<feature type="domain" description="HD-GYP" evidence="3">
    <location>
        <begin position="406"/>
        <end position="593"/>
    </location>
</feature>
<dbReference type="STRING" id="931626.Awo_c07090"/>
<evidence type="ECO:0000259" key="2">
    <source>
        <dbReference type="PROSITE" id="PS50887"/>
    </source>
</evidence>
<dbReference type="SUPFAM" id="SSF55073">
    <property type="entry name" value="Nucleotide cyclase"/>
    <property type="match status" value="1"/>
</dbReference>
<dbReference type="HOGENOM" id="CLU_000445_92_5_9"/>
<dbReference type="NCBIfam" id="TIGR00277">
    <property type="entry name" value="HDIG"/>
    <property type="match status" value="1"/>
</dbReference>
<dbReference type="SUPFAM" id="SSF109604">
    <property type="entry name" value="HD-domain/PDEase-like"/>
    <property type="match status" value="1"/>
</dbReference>
<name>H6LJV2_ACEWD</name>
<reference evidence="5" key="1">
    <citation type="submission" date="2011-07" db="EMBL/GenBank/DDBJ databases">
        <title>Complete genome sequence of Acetobacterium woodii.</title>
        <authorList>
            <person name="Poehlein A."/>
            <person name="Schmidt S."/>
            <person name="Kaster A.-K."/>
            <person name="Goenrich M."/>
            <person name="Vollmers J."/>
            <person name="Thuermer A."/>
            <person name="Gottschalk G."/>
            <person name="Thauer R.K."/>
            <person name="Daniel R."/>
            <person name="Mueller V."/>
        </authorList>
    </citation>
    <scope>NUCLEOTIDE SEQUENCE [LARGE SCALE GENOMIC DNA]</scope>
    <source>
        <strain evidence="5">ATCC 29683 / DSM 1030 / JCM 2381 / KCTC 1655 / WB1</strain>
    </source>
</reference>
<reference evidence="4 5" key="2">
    <citation type="journal article" date="2012" name="PLoS ONE">
        <title>An ancient pathway combining carbon dioxide fixation with the generation and utilization of a sodium ion gradient for ATP synthesis.</title>
        <authorList>
            <person name="Poehlein A."/>
            <person name="Schmidt S."/>
            <person name="Kaster A.K."/>
            <person name="Goenrich M."/>
            <person name="Vollmers J."/>
            <person name="Thurmer A."/>
            <person name="Bertsch J."/>
            <person name="Schuchmann K."/>
            <person name="Voigt B."/>
            <person name="Hecker M."/>
            <person name="Daniel R."/>
            <person name="Thauer R.K."/>
            <person name="Gottschalk G."/>
            <person name="Muller V."/>
        </authorList>
    </citation>
    <scope>NUCLEOTIDE SEQUENCE [LARGE SCALE GENOMIC DNA]</scope>
    <source>
        <strain evidence="5">ATCC 29683 / DSM 1030 / JCM 2381 / KCTC 1655 / WB1</strain>
    </source>
</reference>
<dbReference type="CDD" id="cd00077">
    <property type="entry name" value="HDc"/>
    <property type="match status" value="1"/>
</dbReference>
<dbReference type="InterPro" id="IPR013655">
    <property type="entry name" value="PAS_fold_3"/>
</dbReference>
<dbReference type="PANTHER" id="PTHR43155:SF2">
    <property type="entry name" value="CYCLIC DI-GMP PHOSPHODIESTERASE PA4108"/>
    <property type="match status" value="1"/>
</dbReference>
<dbReference type="KEGG" id="awo:Awo_c07090"/>
<proteinExistence type="predicted"/>
<protein>
    <submittedName>
        <fullName evidence="4">Sensory box-containing diguanylate cyclase</fullName>
    </submittedName>
</protein>
<dbReference type="SMART" id="SM00471">
    <property type="entry name" value="HDc"/>
    <property type="match status" value="1"/>
</dbReference>
<dbReference type="Pfam" id="PF00990">
    <property type="entry name" value="GGDEF"/>
    <property type="match status" value="1"/>
</dbReference>
<dbReference type="InterPro" id="IPR003607">
    <property type="entry name" value="HD/PDEase_dom"/>
</dbReference>